<accession>A0A8B8F4A8</accession>
<proteinExistence type="inferred from homology"/>
<name>A0A8B8F4A8_9HEMI</name>
<feature type="region of interest" description="Disordered" evidence="3">
    <location>
        <begin position="1"/>
        <end position="32"/>
    </location>
</feature>
<evidence type="ECO:0000256" key="2">
    <source>
        <dbReference type="ARBA" id="ARBA00023161"/>
    </source>
</evidence>
<comment type="similarity">
    <text evidence="1">Belongs to the SMG9 family.</text>
</comment>
<evidence type="ECO:0000313" key="6">
    <source>
        <dbReference type="RefSeq" id="XP_025405425.1"/>
    </source>
</evidence>
<dbReference type="GeneID" id="112679736"/>
<dbReference type="OrthoDB" id="79514at2759"/>
<dbReference type="InterPro" id="IPR006073">
    <property type="entry name" value="GTP-bd"/>
</dbReference>
<dbReference type="GO" id="GO:0000184">
    <property type="term" value="P:nuclear-transcribed mRNA catabolic process, nonsense-mediated decay"/>
    <property type="evidence" value="ECO:0007669"/>
    <property type="project" value="UniProtKB-KW"/>
</dbReference>
<feature type="domain" description="G" evidence="4">
    <location>
        <begin position="137"/>
        <end position="198"/>
    </location>
</feature>
<evidence type="ECO:0000256" key="3">
    <source>
        <dbReference type="SAM" id="MobiDB-lite"/>
    </source>
</evidence>
<keyword evidence="2" id="KW-0866">Nonsense-mediated mRNA decay</keyword>
<dbReference type="RefSeq" id="XP_025405425.1">
    <property type="nucleotide sequence ID" value="XM_025549640.1"/>
</dbReference>
<organism evidence="5 6">
    <name type="scientific">Sipha flava</name>
    <name type="common">yellow sugarcane aphid</name>
    <dbReference type="NCBI Taxonomy" id="143950"/>
    <lineage>
        <taxon>Eukaryota</taxon>
        <taxon>Metazoa</taxon>
        <taxon>Ecdysozoa</taxon>
        <taxon>Arthropoda</taxon>
        <taxon>Hexapoda</taxon>
        <taxon>Insecta</taxon>
        <taxon>Pterygota</taxon>
        <taxon>Neoptera</taxon>
        <taxon>Paraneoptera</taxon>
        <taxon>Hemiptera</taxon>
        <taxon>Sternorrhyncha</taxon>
        <taxon>Aphidomorpha</taxon>
        <taxon>Aphidoidea</taxon>
        <taxon>Aphididae</taxon>
        <taxon>Sipha</taxon>
    </lineage>
</organism>
<dbReference type="SUPFAM" id="SSF52540">
    <property type="entry name" value="P-loop containing nucleoside triphosphate hydrolases"/>
    <property type="match status" value="1"/>
</dbReference>
<keyword evidence="5" id="KW-1185">Reference proteome</keyword>
<dbReference type="GO" id="GO:0005525">
    <property type="term" value="F:GTP binding"/>
    <property type="evidence" value="ECO:0007669"/>
    <property type="project" value="InterPro"/>
</dbReference>
<dbReference type="Gene3D" id="3.40.50.300">
    <property type="entry name" value="P-loop containing nucleotide triphosphate hydrolases"/>
    <property type="match status" value="1"/>
</dbReference>
<dbReference type="InterPro" id="IPR039177">
    <property type="entry name" value="SMG9"/>
</dbReference>
<gene>
    <name evidence="6" type="primary">LOC112679736</name>
</gene>
<dbReference type="AlphaFoldDB" id="A0A8B8F4A8"/>
<sequence length="422" mass="47864">MSQGYSEDYKGKKSPVKKIKDDLKQTGPKRLPIVLAKHDGSIERIQEPEKCHSQPTILIKPRDTENRSLSPTQKCTPQIITKKEESYQTCIQKSGNEDQVQVPAEMKTPVKLIDDYMQFLNEGLSNSLLEQTDFLVIGCLGLQGVGKSTLMSYIANKPNVFPTTTSEYLETTQNCTSGIDAFITKNRVILLDCQPILSSSVAYSTSQKRIVQSIDSSSLPFDNEMISLQLAAFLLSVCHIVLLVQDWFFDPNIFKILQTAEMLKPPMPTSHRNEELVEYFPHIVFVQNKSFYSDFSIKNIKTVQHIYAQLFARSRLHIQSGISIANGNVISELNPSNCGDPINLFVLANSEKEKKSEMNGYHKMHPGQSILIQELRKQLLGLPISPLTHTQLTEKTWLHYCSKVWDAIKKSQFFNEYNRLQA</sequence>
<dbReference type="InterPro" id="IPR027417">
    <property type="entry name" value="P-loop_NTPase"/>
</dbReference>
<protein>
    <submittedName>
        <fullName evidence="6">Protein SMG9</fullName>
    </submittedName>
</protein>
<dbReference type="PANTHER" id="PTHR14270">
    <property type="entry name" value="NONSENSE-MEDIATED MRNA DECAY FACTOR SMG9"/>
    <property type="match status" value="1"/>
</dbReference>
<dbReference type="Proteomes" id="UP000694846">
    <property type="component" value="Unplaced"/>
</dbReference>
<evidence type="ECO:0000256" key="1">
    <source>
        <dbReference type="ARBA" id="ARBA00007712"/>
    </source>
</evidence>
<evidence type="ECO:0000259" key="4">
    <source>
        <dbReference type="Pfam" id="PF01926"/>
    </source>
</evidence>
<dbReference type="PANTHER" id="PTHR14270:SF0">
    <property type="entry name" value="NONSENSE-MEDIATED MRNA DECAY FACTOR SMG9"/>
    <property type="match status" value="1"/>
</dbReference>
<dbReference type="Pfam" id="PF01926">
    <property type="entry name" value="MMR_HSR1"/>
    <property type="match status" value="1"/>
</dbReference>
<reference evidence="6" key="1">
    <citation type="submission" date="2025-08" db="UniProtKB">
        <authorList>
            <consortium name="RefSeq"/>
        </authorList>
    </citation>
    <scope>IDENTIFICATION</scope>
    <source>
        <tissue evidence="6">Whole body</tissue>
    </source>
</reference>
<evidence type="ECO:0000313" key="5">
    <source>
        <dbReference type="Proteomes" id="UP000694846"/>
    </source>
</evidence>